<sequence length="188" mass="21046">MVLPRLRMLKLTIQVESYSWDDSINQVFTHFSNTLEHLTFAYSPLSRQAAVDMLNRLPNLRNMSFSGRSDLAEDWDEILGALTLPSAGNGNEQSVSGPNPKLAHMRLDWSEDITDEIGTDENIALFYQAFGTMIESRWRGRLQAVNATIGGLAVPGLMSVYLSRRYMKNIEEVAPEAHAQIARCIAEG</sequence>
<protein>
    <recommendedName>
        <fullName evidence="3">F-box domain-containing protein</fullName>
    </recommendedName>
</protein>
<dbReference type="AlphaFoldDB" id="A0A4S4LPN3"/>
<organism evidence="1 2">
    <name type="scientific">Bondarzewia mesenterica</name>
    <dbReference type="NCBI Taxonomy" id="1095465"/>
    <lineage>
        <taxon>Eukaryota</taxon>
        <taxon>Fungi</taxon>
        <taxon>Dikarya</taxon>
        <taxon>Basidiomycota</taxon>
        <taxon>Agaricomycotina</taxon>
        <taxon>Agaricomycetes</taxon>
        <taxon>Russulales</taxon>
        <taxon>Bondarzewiaceae</taxon>
        <taxon>Bondarzewia</taxon>
    </lineage>
</organism>
<evidence type="ECO:0008006" key="3">
    <source>
        <dbReference type="Google" id="ProtNLM"/>
    </source>
</evidence>
<accession>A0A4S4LPN3</accession>
<comment type="caution">
    <text evidence="1">The sequence shown here is derived from an EMBL/GenBank/DDBJ whole genome shotgun (WGS) entry which is preliminary data.</text>
</comment>
<dbReference type="Proteomes" id="UP000310158">
    <property type="component" value="Unassembled WGS sequence"/>
</dbReference>
<name>A0A4S4LPN3_9AGAM</name>
<keyword evidence="2" id="KW-1185">Reference proteome</keyword>
<evidence type="ECO:0000313" key="1">
    <source>
        <dbReference type="EMBL" id="THH13528.1"/>
    </source>
</evidence>
<proteinExistence type="predicted"/>
<gene>
    <name evidence="1" type="ORF">EW146_g6706</name>
</gene>
<reference evidence="1 2" key="1">
    <citation type="submission" date="2019-02" db="EMBL/GenBank/DDBJ databases">
        <title>Genome sequencing of the rare red list fungi Bondarzewia mesenterica.</title>
        <authorList>
            <person name="Buettner E."/>
            <person name="Kellner H."/>
        </authorList>
    </citation>
    <scope>NUCLEOTIDE SEQUENCE [LARGE SCALE GENOMIC DNA]</scope>
    <source>
        <strain evidence="1 2">DSM 108281</strain>
    </source>
</reference>
<dbReference type="EMBL" id="SGPL01000347">
    <property type="protein sequence ID" value="THH13528.1"/>
    <property type="molecule type" value="Genomic_DNA"/>
</dbReference>
<evidence type="ECO:0000313" key="2">
    <source>
        <dbReference type="Proteomes" id="UP000310158"/>
    </source>
</evidence>